<feature type="region of interest" description="Disordered" evidence="1">
    <location>
        <begin position="160"/>
        <end position="182"/>
    </location>
</feature>
<dbReference type="Proteomes" id="UP001049518">
    <property type="component" value="Chromosome"/>
</dbReference>
<dbReference type="EMBL" id="CP059572">
    <property type="protein sequence ID" value="QXJ23379.1"/>
    <property type="molecule type" value="Genomic_DNA"/>
</dbReference>
<gene>
    <name evidence="2" type="ORF">AGRA3207_004523</name>
</gene>
<organism evidence="2 3">
    <name type="scientific">Actinomadura graeca</name>
    <dbReference type="NCBI Taxonomy" id="2750812"/>
    <lineage>
        <taxon>Bacteria</taxon>
        <taxon>Bacillati</taxon>
        <taxon>Actinomycetota</taxon>
        <taxon>Actinomycetes</taxon>
        <taxon>Streptosporangiales</taxon>
        <taxon>Thermomonosporaceae</taxon>
        <taxon>Actinomadura</taxon>
    </lineage>
</organism>
<name>A0ABX8QZE8_9ACTN</name>
<dbReference type="RefSeq" id="WP_231329064.1">
    <property type="nucleotide sequence ID" value="NZ_CP059572.1"/>
</dbReference>
<evidence type="ECO:0000256" key="1">
    <source>
        <dbReference type="SAM" id="MobiDB-lite"/>
    </source>
</evidence>
<reference evidence="2" key="1">
    <citation type="submission" date="2020-07" db="EMBL/GenBank/DDBJ databases">
        <authorList>
            <person name="Tarantini F.S."/>
            <person name="Hong K.W."/>
            <person name="Chan K.G."/>
        </authorList>
    </citation>
    <scope>NUCLEOTIDE SEQUENCE</scope>
    <source>
        <strain evidence="2">32-07</strain>
    </source>
</reference>
<evidence type="ECO:0000313" key="2">
    <source>
        <dbReference type="EMBL" id="QXJ23379.1"/>
    </source>
</evidence>
<protein>
    <submittedName>
        <fullName evidence="2">Uncharacterized protein</fullName>
    </submittedName>
</protein>
<sequence>MRAESMAKLPIRRTPAYVAFIDHLRRFYAYCGDPQQKHIIEVVSKTHEMYLLKDGGRARKVEITAPWLSQLLNGKLEALPSADKLAALVLALQHWAVAIGLEPEDPGRAALPEWQELLRQAKGNAKQEACDGVLVTDGLAEEIIRGPVRRPVREPVREYARRAAGASKPPDTAMSRREDGQEHHVERAARVHLTPGELNYLLRHGSYASTIAPLIGDGHALYDFQGAVIFACSAEHLDTAFVLLKSAAAAGDRRALDLFALCQEGLTVQMGVEHARLLAEEYRLSGKRREYHTFRSCATNASVHDGKKYWRPLS</sequence>
<accession>A0ABX8QZE8</accession>
<keyword evidence="3" id="KW-1185">Reference proteome</keyword>
<evidence type="ECO:0000313" key="3">
    <source>
        <dbReference type="Proteomes" id="UP001049518"/>
    </source>
</evidence>
<proteinExistence type="predicted"/>